<dbReference type="SUPFAM" id="SSF53335">
    <property type="entry name" value="S-adenosyl-L-methionine-dependent methyltransferases"/>
    <property type="match status" value="1"/>
</dbReference>
<accession>A0A967AY33</accession>
<keyword evidence="1" id="KW-0489">Methyltransferase</keyword>
<dbReference type="Proteomes" id="UP000744769">
    <property type="component" value="Unassembled WGS sequence"/>
</dbReference>
<dbReference type="Pfam" id="PF13578">
    <property type="entry name" value="Methyltransf_24"/>
    <property type="match status" value="1"/>
</dbReference>
<keyword evidence="1" id="KW-0808">Transferase</keyword>
<evidence type="ECO:0000313" key="1">
    <source>
        <dbReference type="EMBL" id="NHN54549.1"/>
    </source>
</evidence>
<proteinExistence type="predicted"/>
<dbReference type="CDD" id="cd02440">
    <property type="entry name" value="AdoMet_MTases"/>
    <property type="match status" value="1"/>
</dbReference>
<dbReference type="InterPro" id="IPR029063">
    <property type="entry name" value="SAM-dependent_MTases_sf"/>
</dbReference>
<comment type="caution">
    <text evidence="1">The sequence shown here is derived from an EMBL/GenBank/DDBJ whole genome shotgun (WGS) entry which is preliminary data.</text>
</comment>
<sequence length="284" mass="31505">MAEPRSFLAQSVSRARIALRPRSRVRGLIPHGPRHTESAGWDSFPLDNSPLEPGEASALAEAHTGRLMHKWRHYPQIYDMEFGPYRAGFRTADGTARPLRFLEIGVAEGGSQVFWRSFFGPEATIFGVDIDPSCAGLVDPTVAQVRIGSQDDPAFLRSVVEEMGGVDVVLDDGSHISEHQQASFETLWPLLSDGGVYVIEDVHTAYWPGFHGGLRLPGTAVEQAKDLVDDLHRWYYRAEGAASRPARPDVWSVRFYDSVIALHKRSRSAPARFTRGAEQRADVV</sequence>
<protein>
    <submittedName>
        <fullName evidence="1">Class I SAM-dependent methyltransferase</fullName>
    </submittedName>
</protein>
<dbReference type="AlphaFoldDB" id="A0A967AY33"/>
<organism evidence="1 2">
    <name type="scientific">Metallococcus carri</name>
    <dbReference type="NCBI Taxonomy" id="1656884"/>
    <lineage>
        <taxon>Bacteria</taxon>
        <taxon>Bacillati</taxon>
        <taxon>Actinomycetota</taxon>
        <taxon>Actinomycetes</taxon>
        <taxon>Micrococcales</taxon>
        <taxon>Dermacoccaceae</taxon>
        <taxon>Metallococcus</taxon>
    </lineage>
</organism>
<keyword evidence="2" id="KW-1185">Reference proteome</keyword>
<dbReference type="EMBL" id="JAAOIV010000001">
    <property type="protein sequence ID" value="NHN54549.1"/>
    <property type="molecule type" value="Genomic_DNA"/>
</dbReference>
<reference evidence="1" key="1">
    <citation type="submission" date="2020-03" db="EMBL/GenBank/DDBJ databases">
        <title>Draft sequencing of Calidifontibacter sp. DB0510.</title>
        <authorList>
            <person name="Kim D.-U."/>
        </authorList>
    </citation>
    <scope>NUCLEOTIDE SEQUENCE</scope>
    <source>
        <strain evidence="1">DB0510</strain>
    </source>
</reference>
<dbReference type="GO" id="GO:0008168">
    <property type="term" value="F:methyltransferase activity"/>
    <property type="evidence" value="ECO:0007669"/>
    <property type="project" value="UniProtKB-KW"/>
</dbReference>
<name>A0A967AY33_9MICO</name>
<gene>
    <name evidence="1" type="ORF">G9U51_01985</name>
</gene>
<evidence type="ECO:0000313" key="2">
    <source>
        <dbReference type="Proteomes" id="UP000744769"/>
    </source>
</evidence>
<dbReference type="GO" id="GO:0032259">
    <property type="term" value="P:methylation"/>
    <property type="evidence" value="ECO:0007669"/>
    <property type="project" value="UniProtKB-KW"/>
</dbReference>
<dbReference type="Gene3D" id="3.40.50.150">
    <property type="entry name" value="Vaccinia Virus protein VP39"/>
    <property type="match status" value="1"/>
</dbReference>
<dbReference type="RefSeq" id="WP_166192303.1">
    <property type="nucleotide sequence ID" value="NZ_JAAOIV010000001.1"/>
</dbReference>